<feature type="domain" description="Glycosyl hydrolase family 95 catalytic" evidence="4">
    <location>
        <begin position="309"/>
        <end position="706"/>
    </location>
</feature>
<dbReference type="Pfam" id="PF22124">
    <property type="entry name" value="Glyco_hydro_95_cat"/>
    <property type="match status" value="1"/>
</dbReference>
<feature type="domain" description="Alpha fucosidase A-like C-terminal" evidence="3">
    <location>
        <begin position="708"/>
        <end position="802"/>
    </location>
</feature>
<proteinExistence type="predicted"/>
<name>A0ABV3AKS4_9ACTN</name>
<dbReference type="InterPro" id="IPR054363">
    <property type="entry name" value="GH95_cat"/>
</dbReference>
<feature type="chain" id="PRO_5045217600" evidence="1">
    <location>
        <begin position="29"/>
        <end position="805"/>
    </location>
</feature>
<evidence type="ECO:0000313" key="5">
    <source>
        <dbReference type="EMBL" id="MEU5712550.1"/>
    </source>
</evidence>
<dbReference type="EMBL" id="JBFAEG010000037">
    <property type="protein sequence ID" value="MEU5712550.1"/>
    <property type="molecule type" value="Genomic_DNA"/>
</dbReference>
<organism evidence="5 6">
    <name type="scientific">Streptomyces flaveolus</name>
    <dbReference type="NCBI Taxonomy" id="67297"/>
    <lineage>
        <taxon>Bacteria</taxon>
        <taxon>Bacillati</taxon>
        <taxon>Actinomycetota</taxon>
        <taxon>Actinomycetes</taxon>
        <taxon>Kitasatosporales</taxon>
        <taxon>Streptomycetaceae</taxon>
        <taxon>Streptomyces</taxon>
    </lineage>
</organism>
<protein>
    <submittedName>
        <fullName evidence="5">Glycoside hydrolase family 95 protein</fullName>
    </submittedName>
</protein>
<dbReference type="InterPro" id="IPR019546">
    <property type="entry name" value="TAT_signal_bac_arc"/>
</dbReference>
<dbReference type="Proteomes" id="UP001551011">
    <property type="component" value="Unassembled WGS sequence"/>
</dbReference>
<dbReference type="Gene3D" id="2.60.40.1180">
    <property type="entry name" value="Golgi alpha-mannosidase II"/>
    <property type="match status" value="1"/>
</dbReference>
<evidence type="ECO:0000256" key="1">
    <source>
        <dbReference type="SAM" id="SignalP"/>
    </source>
</evidence>
<dbReference type="InterPro" id="IPR027414">
    <property type="entry name" value="GH95_N_dom"/>
</dbReference>
<dbReference type="PANTHER" id="PTHR31084:SF0">
    <property type="entry name" value="ALPHA-L-FUCOSIDASE 2"/>
    <property type="match status" value="1"/>
</dbReference>
<dbReference type="InterPro" id="IPR008928">
    <property type="entry name" value="6-hairpin_glycosidase_sf"/>
</dbReference>
<dbReference type="Pfam" id="PF21307">
    <property type="entry name" value="Glyco_hydro_95_C"/>
    <property type="match status" value="1"/>
</dbReference>
<dbReference type="NCBIfam" id="TIGR01409">
    <property type="entry name" value="TAT_signal_seq"/>
    <property type="match status" value="1"/>
</dbReference>
<dbReference type="InterPro" id="IPR013780">
    <property type="entry name" value="Glyco_hydro_b"/>
</dbReference>
<keyword evidence="5" id="KW-0378">Hydrolase</keyword>
<dbReference type="InterPro" id="IPR006311">
    <property type="entry name" value="TAT_signal"/>
</dbReference>
<evidence type="ECO:0000313" key="6">
    <source>
        <dbReference type="Proteomes" id="UP001551011"/>
    </source>
</evidence>
<dbReference type="PIRSF" id="PIRSF007663">
    <property type="entry name" value="UCP007663"/>
    <property type="match status" value="1"/>
</dbReference>
<dbReference type="InterPro" id="IPR016518">
    <property type="entry name" value="Alpha-L-fucosidase"/>
</dbReference>
<dbReference type="InterPro" id="IPR049053">
    <property type="entry name" value="AFCA-like_C"/>
</dbReference>
<dbReference type="Pfam" id="PF14498">
    <property type="entry name" value="Glyco_hyd_65N_2"/>
    <property type="match status" value="1"/>
</dbReference>
<reference evidence="5 6" key="1">
    <citation type="submission" date="2024-06" db="EMBL/GenBank/DDBJ databases">
        <title>The Natural Products Discovery Center: Release of the First 8490 Sequenced Strains for Exploring Actinobacteria Biosynthetic Diversity.</title>
        <authorList>
            <person name="Kalkreuter E."/>
            <person name="Kautsar S.A."/>
            <person name="Yang D."/>
            <person name="Bader C.D."/>
            <person name="Teijaro C.N."/>
            <person name="Fluegel L."/>
            <person name="Davis C.M."/>
            <person name="Simpson J.R."/>
            <person name="Lauterbach L."/>
            <person name="Steele A.D."/>
            <person name="Gui C."/>
            <person name="Meng S."/>
            <person name="Li G."/>
            <person name="Viehrig K."/>
            <person name="Ye F."/>
            <person name="Su P."/>
            <person name="Kiefer A.F."/>
            <person name="Nichols A."/>
            <person name="Cepeda A.J."/>
            <person name="Yan W."/>
            <person name="Fan B."/>
            <person name="Jiang Y."/>
            <person name="Adhikari A."/>
            <person name="Zheng C.-J."/>
            <person name="Schuster L."/>
            <person name="Cowan T.M."/>
            <person name="Smanski M.J."/>
            <person name="Chevrette M.G."/>
            <person name="De Carvalho L.P.S."/>
            <person name="Shen B."/>
        </authorList>
    </citation>
    <scope>NUCLEOTIDE SEQUENCE [LARGE SCALE GENOMIC DNA]</scope>
    <source>
        <strain evidence="5 6">NPDC020594</strain>
    </source>
</reference>
<dbReference type="PANTHER" id="PTHR31084">
    <property type="entry name" value="ALPHA-L-FUCOSIDASE 2"/>
    <property type="match status" value="1"/>
</dbReference>
<sequence>MERRDFLVTSAATSAALAVGLPPAAAAAAPQSAVEAEDSAAPDASRLALWYGKPAGQWLEALPLGNGRLGAMVFGGVDTDRLQLNEDTLWAGGPYEPANPQGLANLPEIRRRIFAGQWGSAQDLINSTFLGNPVGELMYQTVGDLRLTFPGTGDVGSYRRELDLDTAVATTTYTRGGVTYRREAFASHADQLIVVRLTADTPGALSLTAAFDSTQQTQKSSPDRITAALEGTGQTREGVTGRVRFRALVRARAEGGTVRSENGTLTVTAADAVTLLVSVGTSYNDYRDTSGDHRARAERPLNAATDTPYGQLRARHVRDHRALFRRVTLDLGVTDAANAPTDQRVAAFAQSDDPHLVALHYQFGRYLLIASSRPGTQPATLQGIWNDQLSPPWDSKYTININTEMNYWPASTTNLLECWEPIFALLDDLAQAGQKTARVQYDANGWVAHHNTDAWRGTAPVDGAFWGMWPTGGAWLATSVWEHYRFTGDREALRRRLPVVEGAVRFFLDALVTDPTTGYLVTCPSVSPENAHHAGVSACAGPTMDNQILRDLFDGYLAACDALGVTSPYAAQVRQARGQLPPMKIGALGQLQEWQQDWDAGAPEQQHRHVSHLYGLHPSNQISKRGTPELFRAALKTLEMRGDAGTGWSLAWKINFWARAEDGSRSYKLLTDLLTPDRTAPNLFDLHPPFQIDGNFGATAGVTEWLVQSHTDEVHLLPALPPQLPQGQVTGLLARGALTVDVYWSDGALTHARLAARRTGAVRLRTAAPVAVHAEGGARTDVKRPESAVVVFDTQAGEKYVITPL</sequence>
<feature type="domain" description="Glycosyl hydrolase family 95 N-terminal" evidence="2">
    <location>
        <begin position="49"/>
        <end position="285"/>
    </location>
</feature>
<accession>A0ABV3AKS4</accession>
<feature type="signal peptide" evidence="1">
    <location>
        <begin position="1"/>
        <end position="28"/>
    </location>
</feature>
<evidence type="ECO:0000259" key="4">
    <source>
        <dbReference type="Pfam" id="PF22124"/>
    </source>
</evidence>
<comment type="caution">
    <text evidence="5">The sequence shown here is derived from an EMBL/GenBank/DDBJ whole genome shotgun (WGS) entry which is preliminary data.</text>
</comment>
<dbReference type="GO" id="GO:0016787">
    <property type="term" value="F:hydrolase activity"/>
    <property type="evidence" value="ECO:0007669"/>
    <property type="project" value="UniProtKB-KW"/>
</dbReference>
<dbReference type="RefSeq" id="WP_030655798.1">
    <property type="nucleotide sequence ID" value="NZ_JBFAEG010000037.1"/>
</dbReference>
<evidence type="ECO:0000259" key="3">
    <source>
        <dbReference type="Pfam" id="PF21307"/>
    </source>
</evidence>
<gene>
    <name evidence="5" type="ORF">AB0H04_37950</name>
</gene>
<dbReference type="Gene3D" id="1.50.10.10">
    <property type="match status" value="1"/>
</dbReference>
<dbReference type="PROSITE" id="PS51318">
    <property type="entry name" value="TAT"/>
    <property type="match status" value="1"/>
</dbReference>
<keyword evidence="1" id="KW-0732">Signal</keyword>
<dbReference type="InterPro" id="IPR012341">
    <property type="entry name" value="6hp_glycosidase-like_sf"/>
</dbReference>
<keyword evidence="6" id="KW-1185">Reference proteome</keyword>
<dbReference type="Gene3D" id="2.70.98.50">
    <property type="entry name" value="putative glycoside hydrolase family protein from bacillus halodurans"/>
    <property type="match status" value="1"/>
</dbReference>
<evidence type="ECO:0000259" key="2">
    <source>
        <dbReference type="Pfam" id="PF14498"/>
    </source>
</evidence>
<dbReference type="SUPFAM" id="SSF48208">
    <property type="entry name" value="Six-hairpin glycosidases"/>
    <property type="match status" value="1"/>
</dbReference>